<evidence type="ECO:0000256" key="1">
    <source>
        <dbReference type="SAM" id="Coils"/>
    </source>
</evidence>
<proteinExistence type="predicted"/>
<reference evidence="3" key="1">
    <citation type="journal article" date="2019" name="Int. J. Syst. Evol. Microbiol.">
        <title>The Global Catalogue of Microorganisms (GCM) 10K type strain sequencing project: providing services to taxonomists for standard genome sequencing and annotation.</title>
        <authorList>
            <consortium name="The Broad Institute Genomics Platform"/>
            <consortium name="The Broad Institute Genome Sequencing Center for Infectious Disease"/>
            <person name="Wu L."/>
            <person name="Ma J."/>
        </authorList>
    </citation>
    <scope>NUCLEOTIDE SEQUENCE [LARGE SCALE GENOMIC DNA]</scope>
    <source>
        <strain evidence="3">JCM 9731</strain>
    </source>
</reference>
<dbReference type="EMBL" id="BAAADJ010000057">
    <property type="protein sequence ID" value="GAA0339996.1"/>
    <property type="molecule type" value="Genomic_DNA"/>
</dbReference>
<feature type="coiled-coil region" evidence="1">
    <location>
        <begin position="25"/>
        <end position="80"/>
    </location>
</feature>
<protein>
    <submittedName>
        <fullName evidence="2">Uncharacterized protein</fullName>
    </submittedName>
</protein>
<organism evidence="2 3">
    <name type="scientific">Bacillus carboniphilus</name>
    <dbReference type="NCBI Taxonomy" id="86663"/>
    <lineage>
        <taxon>Bacteria</taxon>
        <taxon>Bacillati</taxon>
        <taxon>Bacillota</taxon>
        <taxon>Bacilli</taxon>
        <taxon>Bacillales</taxon>
        <taxon>Bacillaceae</taxon>
        <taxon>Bacillus</taxon>
    </lineage>
</organism>
<dbReference type="RefSeq" id="WP_343801346.1">
    <property type="nucleotide sequence ID" value="NZ_BAAADJ010000057.1"/>
</dbReference>
<sequence>MRVVSVTAIAVLLFLLGGCSDEGATNDFKDRFDELEERLDVLEETTQEQQETIHRQAELLQSKDADIEELQGMIRRLEHISESADINSSILMDLIHEITDSRTALVHEVNLIGDELELKVTYADFVPDPDAPNGFHLDEEETPTKLKVSKDVPVYWLDWAGDLRPMRIETEELVGKAGFAEFYERDGEVVFIFERYLP</sequence>
<name>A0ABP3GAS5_9BACI</name>
<gene>
    <name evidence="2" type="ORF">GCM10008967_32980</name>
</gene>
<comment type="caution">
    <text evidence="2">The sequence shown here is derived from an EMBL/GenBank/DDBJ whole genome shotgun (WGS) entry which is preliminary data.</text>
</comment>
<evidence type="ECO:0000313" key="2">
    <source>
        <dbReference type="EMBL" id="GAA0339996.1"/>
    </source>
</evidence>
<keyword evidence="1" id="KW-0175">Coiled coil</keyword>
<accession>A0ABP3GAS5</accession>
<dbReference type="PROSITE" id="PS51257">
    <property type="entry name" value="PROKAR_LIPOPROTEIN"/>
    <property type="match status" value="1"/>
</dbReference>
<keyword evidence="3" id="KW-1185">Reference proteome</keyword>
<dbReference type="Proteomes" id="UP001500782">
    <property type="component" value="Unassembled WGS sequence"/>
</dbReference>
<evidence type="ECO:0000313" key="3">
    <source>
        <dbReference type="Proteomes" id="UP001500782"/>
    </source>
</evidence>